<proteinExistence type="predicted"/>
<sequence length="124" mass="13457">MKIKSLVFISSLGLFAAYAPLAFSAPDDQAVVGTPAPGSKFSKIQPGMYSKQVTDLIGLPNDQKMYQTGKAWIPFHFGSDNYRVEYLYKGEGELTFSGGGIGNEASLKLIKVTVNTQETGYVHD</sequence>
<evidence type="ECO:0000313" key="3">
    <source>
        <dbReference type="Proteomes" id="UP001620339"/>
    </source>
</evidence>
<name>A0ABW8J6I5_9GAMM</name>
<dbReference type="RefSeq" id="WP_192155864.1">
    <property type="nucleotide sequence ID" value="NZ_JADIKK010000008.1"/>
</dbReference>
<protein>
    <recommendedName>
        <fullName evidence="4">Outer membrane protein assembly factor BamE</fullName>
    </recommendedName>
</protein>
<reference evidence="2 3" key="1">
    <citation type="submission" date="2020-10" db="EMBL/GenBank/DDBJ databases">
        <title>Phylogeny of dyella-like bacteria.</title>
        <authorList>
            <person name="Fu J."/>
        </authorList>
    </citation>
    <scope>NUCLEOTIDE SEQUENCE [LARGE SCALE GENOMIC DNA]</scope>
    <source>
        <strain evidence="2 3">KACC 19113</strain>
    </source>
</reference>
<comment type="caution">
    <text evidence="2">The sequence shown here is derived from an EMBL/GenBank/DDBJ whole genome shotgun (WGS) entry which is preliminary data.</text>
</comment>
<accession>A0ABW8J6I5</accession>
<evidence type="ECO:0008006" key="4">
    <source>
        <dbReference type="Google" id="ProtNLM"/>
    </source>
</evidence>
<feature type="signal peptide" evidence="1">
    <location>
        <begin position="1"/>
        <end position="24"/>
    </location>
</feature>
<keyword evidence="3" id="KW-1185">Reference proteome</keyword>
<dbReference type="EMBL" id="JADIKK010000008">
    <property type="protein sequence ID" value="MFK2877897.1"/>
    <property type="molecule type" value="Genomic_DNA"/>
</dbReference>
<evidence type="ECO:0000256" key="1">
    <source>
        <dbReference type="SAM" id="SignalP"/>
    </source>
</evidence>
<organism evidence="2 3">
    <name type="scientific">Rhodanobacter hydrolyticus</name>
    <dbReference type="NCBI Taxonomy" id="2250595"/>
    <lineage>
        <taxon>Bacteria</taxon>
        <taxon>Pseudomonadati</taxon>
        <taxon>Pseudomonadota</taxon>
        <taxon>Gammaproteobacteria</taxon>
        <taxon>Lysobacterales</taxon>
        <taxon>Rhodanobacteraceae</taxon>
        <taxon>Rhodanobacter</taxon>
    </lineage>
</organism>
<feature type="chain" id="PRO_5045616969" description="Outer membrane protein assembly factor BamE" evidence="1">
    <location>
        <begin position="25"/>
        <end position="124"/>
    </location>
</feature>
<keyword evidence="1" id="KW-0732">Signal</keyword>
<gene>
    <name evidence="2" type="ORF">ISP25_12515</name>
</gene>
<dbReference type="Proteomes" id="UP001620339">
    <property type="component" value="Unassembled WGS sequence"/>
</dbReference>
<evidence type="ECO:0000313" key="2">
    <source>
        <dbReference type="EMBL" id="MFK2877897.1"/>
    </source>
</evidence>